<feature type="domain" description="DEP" evidence="2">
    <location>
        <begin position="1127"/>
        <end position="1203"/>
    </location>
</feature>
<keyword evidence="4" id="KW-1185">Reference proteome</keyword>
<organism evidence="3 4">
    <name type="scientific">Elysia crispata</name>
    <name type="common">lettuce slug</name>
    <dbReference type="NCBI Taxonomy" id="231223"/>
    <lineage>
        <taxon>Eukaryota</taxon>
        <taxon>Metazoa</taxon>
        <taxon>Spiralia</taxon>
        <taxon>Lophotrochozoa</taxon>
        <taxon>Mollusca</taxon>
        <taxon>Gastropoda</taxon>
        <taxon>Heterobranchia</taxon>
        <taxon>Euthyneura</taxon>
        <taxon>Panpulmonata</taxon>
        <taxon>Sacoglossa</taxon>
        <taxon>Placobranchoidea</taxon>
        <taxon>Plakobranchidae</taxon>
        <taxon>Elysia</taxon>
    </lineage>
</organism>
<dbReference type="PANTHER" id="PTHR13179:SF8">
    <property type="entry name" value="GATOR COMPLEX PROTEIN DEPDC5"/>
    <property type="match status" value="1"/>
</dbReference>
<dbReference type="Pfam" id="PF19418">
    <property type="entry name" value="DEPDC5_CTD"/>
    <property type="match status" value="2"/>
</dbReference>
<dbReference type="InterPro" id="IPR045838">
    <property type="entry name" value="DEPDC5_CTD"/>
</dbReference>
<evidence type="ECO:0000313" key="3">
    <source>
        <dbReference type="EMBL" id="KAK3781656.1"/>
    </source>
</evidence>
<feature type="region of interest" description="Disordered" evidence="1">
    <location>
        <begin position="1246"/>
        <end position="1275"/>
    </location>
</feature>
<sequence>MKTCKLSVHNERTFKNISDQEILICAKDFPDVKAGDVVELYHSDDEWNRLLLQVKCLPDEYQQRDVVSIEQSISTTFSLKPYNKIVVNKVEPKNVCVDLVEILFKEQYFGRSDMWRMNTMLTNTCVYVKKNLEFAGMRATVHELWSQGENVTSGLITEDTRVVFRSPTAVVQIFIQISTEMWDFDLHGDLYFEKAVNGFLTDLFARWKDQKCLHDVTIVMFSRTYYDAKTFDEFPPAVRECLQVDCRGCIYEDFYRVVIQNERYEEWSCVLRELRTIFNTYEEILNFHHPSSEGWKMPKGTISMAAQGNFLETLNMSLNLFEKYYMDRNFDRTGKVSVVITPGPGVFEVDRQLANITKQRTIDCGVGSDLVCMGEQPLHAAPLFKFHSKSSDDSIEVGDDYNIPHWMNHSFYMSKNQIENHMNSPFVPRIKPPPALLKELEEGPKPEKKSLLHRNDDSHETNIPFVDYDEYDAQVFKLPSGTIPPRTFTVRKDPFTSGLGTRVSALPKTFAEAKRSRVPRTRHISDEVCAYNFDRREADKEKSAAITIPSRQNSTDDLSLSFGCYPIQERSLSRDSFESSESDELIHQRCVVGSAGSPVSHSRGLHNYRPRRALINPFAPSRLQFKMTSNRRRWVHAFPVDKSGKAMQARHVHSVQPSGKENDFPWATKPRGPVMTLVTGNTKKSKNYLDQHDHDNDLASQGSESMMGSPVSHGLPTSRRNPLDYQSRQRNGKRHARSVNLHFGGNRSHPIFGSAKSGSEQDWSPDMNTGYDWRPVPSDPRCDLKVSRLTKAFFDGDIQSNAFSEGIAVDWKSLTIPASLPLTTDYFPDRHSLQYDYYVASYQFDVAEEGWGFLSRPSNVDEKDWLVYHRPPLTTQQVFMELISQRLGQGFQLITKNSSKQNEPKPELPKVSPNTSGLFGLTNEPDNECYMNIGRIYHKLVSRGSSIDVTWWRPSHPTPQLQCEYRYRFQDPDSFTYDVFWTNFSNERLENYNWNHLDKYICTQGDYWECGLIDSLKYWRSRFFLLPLNNPATKKIIDKETTRCDIYEERSLADCRQLTRGFIKFLESMNKIRRSKSKADVGPLSAAGTTQGDASPRKLETEGVKEREEKLALSSPSIMIVEAMMDPVDGLSLIQNQAGLPSNSFISKEAVAWCRRNVAGVDTTTGAVALLQRLMDDQLVLHCSGNPQHKFIYGFYLYYVPQKILGKPDASFGGHPGSHLATPGADFNLLFQNEWCEVAVLPLHEEEEPQQDDTDVEDETTPKGGSPGSSPPMQQQAQFFLPANKSMERVLLAAEGKRKRSDSELVPDIDDWRVVTGFTEHKSGQPTAYDEAMQRGIVRVNDYYQATLLHKYTNVEVDPAKKSDRREFAIARHHAYYSPVCAFELQLQWMVATGCILGDLVYSYARKASLCGFHLLPVPCDPFALPYNNISDPLRGPTFIPLDMEAFPVDLLKDYTCERKQEMLYKIQDAIVKRFGFMPCSVKVPDVDRDERHGQSSRRKPSRYGYSYSNGQGGDEREENFNHQYVHCTAGMFILIPDLSLDHHSQTSTMLRPPRTSSTVKMVSTLFGSSPYSSRLSNVGLGGGGGRGSSLTTVTSSFSSASSGTSTTEAGGSPEPLDPMEMSKRSSADLHKLYVARQAERPEKQVGFLWTWNYMSSRRWRSSNTGDEMFQDTMLADFRRFCSNDEGRLTEFWDSFKGTCDDDA</sequence>
<dbReference type="PANTHER" id="PTHR13179">
    <property type="entry name" value="DEP DOMAIN CONTAINING PROTEIN 5"/>
    <property type="match status" value="1"/>
</dbReference>
<dbReference type="Proteomes" id="UP001283361">
    <property type="component" value="Unassembled WGS sequence"/>
</dbReference>
<evidence type="ECO:0000259" key="2">
    <source>
        <dbReference type="SMART" id="SM00049"/>
    </source>
</evidence>
<accession>A0AAE1A6P0</accession>
<dbReference type="GO" id="GO:1990130">
    <property type="term" value="C:GATOR1 complex"/>
    <property type="evidence" value="ECO:0007669"/>
    <property type="project" value="TreeGrafter"/>
</dbReference>
<feature type="region of interest" description="Disordered" evidence="1">
    <location>
        <begin position="1488"/>
        <end position="1518"/>
    </location>
</feature>
<dbReference type="Pfam" id="PF23013">
    <property type="entry name" value="IML1_N"/>
    <property type="match status" value="1"/>
</dbReference>
<feature type="region of interest" description="Disordered" evidence="1">
    <location>
        <begin position="1579"/>
        <end position="1622"/>
    </location>
</feature>
<dbReference type="GO" id="GO:0035556">
    <property type="term" value="P:intracellular signal transduction"/>
    <property type="evidence" value="ECO:0007669"/>
    <property type="project" value="InterPro"/>
</dbReference>
<feature type="region of interest" description="Disordered" evidence="1">
    <location>
        <begin position="1077"/>
        <end position="1106"/>
    </location>
</feature>
<feature type="compositionally biased region" description="Low complexity" evidence="1">
    <location>
        <begin position="1589"/>
        <end position="1613"/>
    </location>
</feature>
<dbReference type="GO" id="GO:0005096">
    <property type="term" value="F:GTPase activator activity"/>
    <property type="evidence" value="ECO:0007669"/>
    <property type="project" value="InterPro"/>
</dbReference>
<feature type="region of interest" description="Disordered" evidence="1">
    <location>
        <begin position="898"/>
        <end position="917"/>
    </location>
</feature>
<dbReference type="InterPro" id="IPR048255">
    <property type="entry name" value="IML1_N"/>
</dbReference>
<evidence type="ECO:0000313" key="4">
    <source>
        <dbReference type="Proteomes" id="UP001283361"/>
    </source>
</evidence>
<dbReference type="EMBL" id="JAWDGP010002612">
    <property type="protein sequence ID" value="KAK3781656.1"/>
    <property type="molecule type" value="Genomic_DNA"/>
</dbReference>
<dbReference type="GO" id="GO:0034198">
    <property type="term" value="P:cellular response to amino acid starvation"/>
    <property type="evidence" value="ECO:0007669"/>
    <property type="project" value="TreeGrafter"/>
</dbReference>
<feature type="region of interest" description="Disordered" evidence="1">
    <location>
        <begin position="685"/>
        <end position="766"/>
    </location>
</feature>
<dbReference type="InterPro" id="IPR055213">
    <property type="entry name" value="IML1_double_psi_beta_barrel"/>
</dbReference>
<dbReference type="GO" id="GO:1904262">
    <property type="term" value="P:negative regulation of TORC1 signaling"/>
    <property type="evidence" value="ECO:0007669"/>
    <property type="project" value="TreeGrafter"/>
</dbReference>
<protein>
    <recommendedName>
        <fullName evidence="2">DEP domain-containing protein</fullName>
    </recommendedName>
</protein>
<dbReference type="InterPro" id="IPR036390">
    <property type="entry name" value="WH_DNA-bd_sf"/>
</dbReference>
<feature type="compositionally biased region" description="Acidic residues" evidence="1">
    <location>
        <begin position="1246"/>
        <end position="1259"/>
    </location>
</feature>
<feature type="compositionally biased region" description="Basic and acidic residues" evidence="1">
    <location>
        <begin position="687"/>
        <end position="697"/>
    </location>
</feature>
<dbReference type="GO" id="GO:0005765">
    <property type="term" value="C:lysosomal membrane"/>
    <property type="evidence" value="ECO:0007669"/>
    <property type="project" value="TreeGrafter"/>
</dbReference>
<dbReference type="SUPFAM" id="SSF46785">
    <property type="entry name" value="Winged helix' DNA-binding domain"/>
    <property type="match status" value="1"/>
</dbReference>
<feature type="region of interest" description="Disordered" evidence="1">
    <location>
        <begin position="654"/>
        <end position="673"/>
    </location>
</feature>
<feature type="compositionally biased region" description="Basic and acidic residues" evidence="1">
    <location>
        <begin position="1095"/>
        <end position="1106"/>
    </location>
</feature>
<dbReference type="Pfam" id="PF12257">
    <property type="entry name" value="IML1"/>
    <property type="match status" value="1"/>
</dbReference>
<gene>
    <name evidence="3" type="ORF">RRG08_043568</name>
</gene>
<proteinExistence type="predicted"/>
<dbReference type="InterPro" id="IPR036388">
    <property type="entry name" value="WH-like_DNA-bd_sf"/>
</dbReference>
<dbReference type="GO" id="GO:0010508">
    <property type="term" value="P:positive regulation of autophagy"/>
    <property type="evidence" value="ECO:0007669"/>
    <property type="project" value="TreeGrafter"/>
</dbReference>
<dbReference type="Gene3D" id="1.10.10.10">
    <property type="entry name" value="Winged helix-like DNA-binding domain superfamily/Winged helix DNA-binding domain"/>
    <property type="match status" value="1"/>
</dbReference>
<dbReference type="InterPro" id="IPR027244">
    <property type="entry name" value="IML1"/>
</dbReference>
<evidence type="ECO:0000256" key="1">
    <source>
        <dbReference type="SAM" id="MobiDB-lite"/>
    </source>
</evidence>
<dbReference type="InterPro" id="IPR000591">
    <property type="entry name" value="DEP_dom"/>
</dbReference>
<dbReference type="SMART" id="SM00049">
    <property type="entry name" value="DEP"/>
    <property type="match status" value="1"/>
</dbReference>
<comment type="caution">
    <text evidence="3">The sequence shown here is derived from an EMBL/GenBank/DDBJ whole genome shotgun (WGS) entry which is preliminary data.</text>
</comment>
<feature type="compositionally biased region" description="Polar residues" evidence="1">
    <location>
        <begin position="718"/>
        <end position="729"/>
    </location>
</feature>
<reference evidence="3" key="1">
    <citation type="journal article" date="2023" name="G3 (Bethesda)">
        <title>A reference genome for the long-term kleptoplast-retaining sea slug Elysia crispata morphotype clarki.</title>
        <authorList>
            <person name="Eastman K.E."/>
            <person name="Pendleton A.L."/>
            <person name="Shaikh M.A."/>
            <person name="Suttiyut T."/>
            <person name="Ogas R."/>
            <person name="Tomko P."/>
            <person name="Gavelis G."/>
            <person name="Widhalm J.R."/>
            <person name="Wisecaver J.H."/>
        </authorList>
    </citation>
    <scope>NUCLEOTIDE SEQUENCE</scope>
    <source>
        <strain evidence="3">ECLA1</strain>
    </source>
</reference>
<name>A0AAE1A6P0_9GAST</name>